<keyword evidence="2" id="KW-0456">Lyase</keyword>
<dbReference type="EMBL" id="JARQGV010000004">
    <property type="protein sequence ID" value="MDT2250453.1"/>
    <property type="molecule type" value="Genomic_DNA"/>
</dbReference>
<dbReference type="Proteomes" id="UP001259239">
    <property type="component" value="Unassembled WGS sequence"/>
</dbReference>
<comment type="caution">
    <text evidence="2">The sequence shown here is derived from an EMBL/GenBank/DDBJ whole genome shotgun (WGS) entry which is preliminary data.</text>
</comment>
<dbReference type="GeneID" id="99574342"/>
<dbReference type="GO" id="GO:0004852">
    <property type="term" value="F:uroporphyrinogen-III synthase activity"/>
    <property type="evidence" value="ECO:0007669"/>
    <property type="project" value="UniProtKB-EC"/>
</dbReference>
<organism evidence="2 3">
    <name type="scientific">Paenibacillus larvae</name>
    <dbReference type="NCBI Taxonomy" id="1464"/>
    <lineage>
        <taxon>Bacteria</taxon>
        <taxon>Bacillati</taxon>
        <taxon>Bacillota</taxon>
        <taxon>Bacilli</taxon>
        <taxon>Bacillales</taxon>
        <taxon>Paenibacillaceae</taxon>
        <taxon>Paenibacillus</taxon>
    </lineage>
</organism>
<dbReference type="SUPFAM" id="SSF69618">
    <property type="entry name" value="HemD-like"/>
    <property type="match status" value="1"/>
</dbReference>
<dbReference type="GO" id="GO:0033014">
    <property type="term" value="P:tetrapyrrole biosynthetic process"/>
    <property type="evidence" value="ECO:0007669"/>
    <property type="project" value="InterPro"/>
</dbReference>
<gene>
    <name evidence="2" type="ORF">P7H09_03445</name>
</gene>
<dbReference type="InterPro" id="IPR003754">
    <property type="entry name" value="4pyrrol_synth_uPrphyn_synth"/>
</dbReference>
<dbReference type="AlphaFoldDB" id="A0AAP5N0B9"/>
<dbReference type="InterPro" id="IPR036108">
    <property type="entry name" value="4pyrrol_syn_uPrphyn_synt_sf"/>
</dbReference>
<reference evidence="2" key="2">
    <citation type="submission" date="2023-03" db="EMBL/GenBank/DDBJ databases">
        <authorList>
            <person name="Obshta O."/>
            <person name="Zabrodski M.W."/>
            <person name="Soomro T."/>
            <person name="Wilson G."/>
            <person name="Masood F."/>
            <person name="Thebeau J."/>
            <person name="Bezerra Da Silva M.C."/>
            <person name="Raza F."/>
            <person name="Biganski S."/>
            <person name="Jose M."/>
            <person name="Camilli M."/>
            <person name="Kozii I.V."/>
            <person name="Kozii R.V."/>
            <person name="Simko E."/>
            <person name="Wood S.C."/>
        </authorList>
    </citation>
    <scope>NUCLEOTIDE SEQUENCE</scope>
    <source>
        <strain evidence="2">PL001</strain>
    </source>
</reference>
<dbReference type="EC" id="4.2.1.75" evidence="2"/>
<evidence type="ECO:0000313" key="3">
    <source>
        <dbReference type="Proteomes" id="UP001259239"/>
    </source>
</evidence>
<proteinExistence type="predicted"/>
<dbReference type="RefSeq" id="WP_040932069.1">
    <property type="nucleotide sequence ID" value="NZ_CBCRXL010000067.1"/>
</dbReference>
<reference evidence="2" key="1">
    <citation type="journal article" date="2023" name="J. Vet. Diagn. Invest.">
        <title>Oxytetracycline-resistant Paenibacillus larvae identified in commercial beekeeping operations in Saskatchewan using pooled honey sampling.</title>
        <authorList>
            <person name="Obshta O."/>
            <person name="Zabrodski M.W."/>
            <person name="Soomro T."/>
            <person name="Wilson G."/>
            <person name="Masood F."/>
            <person name="Thebeau J."/>
            <person name="Silva M.C.B."/>
            <person name="Biganski S."/>
            <person name="Kozii I.V."/>
            <person name="Koziy R.V."/>
            <person name="Raza M.F."/>
            <person name="Jose M.S."/>
            <person name="Simko E."/>
            <person name="Wood S.C."/>
        </authorList>
    </citation>
    <scope>NUCLEOTIDE SEQUENCE</scope>
    <source>
        <strain evidence="2">PL001</strain>
    </source>
</reference>
<evidence type="ECO:0000259" key="1">
    <source>
        <dbReference type="Pfam" id="PF02602"/>
    </source>
</evidence>
<name>A0AAP5N0B9_9BACL</name>
<feature type="domain" description="Tetrapyrrole biosynthesis uroporphyrinogen III synthase" evidence="1">
    <location>
        <begin position="30"/>
        <end position="88"/>
    </location>
</feature>
<evidence type="ECO:0000313" key="2">
    <source>
        <dbReference type="EMBL" id="MDT2250453.1"/>
    </source>
</evidence>
<accession>A0AAP5N0B9</accession>
<sequence length="105" mass="11688">MTSLPEYKENIVYFCGNCTFFHSAIAGSRNSYDFVCFSSSSTVDNLLSVLSREEKALLRSLKLLSIGPMTSRTIREKGFEVYREAALPEALIDLLLEEAGEVVPT</sequence>
<dbReference type="Pfam" id="PF02602">
    <property type="entry name" value="HEM4"/>
    <property type="match status" value="1"/>
</dbReference>
<dbReference type="Gene3D" id="3.40.50.10090">
    <property type="match status" value="1"/>
</dbReference>
<protein>
    <submittedName>
        <fullName evidence="2">Uroporphyrinogen-III synthase</fullName>
        <ecNumber evidence="2">4.2.1.75</ecNumber>
    </submittedName>
</protein>